<accession>A0A6C0ELR8</accession>
<evidence type="ECO:0008006" key="2">
    <source>
        <dbReference type="Google" id="ProtNLM"/>
    </source>
</evidence>
<proteinExistence type="predicted"/>
<sequence>MTTFISQSFSTYNNPEFKELKNLYSNLDTYIQCLDTAEINIAGGLSFTHFIDESGVKSTWALNTVTINLFDNFLKSINFYNNMIELGIGSLHIRGARFITINPESKLNEEYNLDVKTNIGNHYKNYITVALPIDACDLTLESAEKKYIIEPMEIIVWDSLTFKYRMLKNGNKKQVVVLLYLSIDNPLYKTILDNELGQIGNNYQPKSKI</sequence>
<dbReference type="AlphaFoldDB" id="A0A6C0ELR8"/>
<name>A0A6C0ELR8_9ZZZZ</name>
<organism evidence="1">
    <name type="scientific">viral metagenome</name>
    <dbReference type="NCBI Taxonomy" id="1070528"/>
    <lineage>
        <taxon>unclassified sequences</taxon>
        <taxon>metagenomes</taxon>
        <taxon>organismal metagenomes</taxon>
    </lineage>
</organism>
<reference evidence="1" key="1">
    <citation type="journal article" date="2020" name="Nature">
        <title>Giant virus diversity and host interactions through global metagenomics.</title>
        <authorList>
            <person name="Schulz F."/>
            <person name="Roux S."/>
            <person name="Paez-Espino D."/>
            <person name="Jungbluth S."/>
            <person name="Walsh D.A."/>
            <person name="Denef V.J."/>
            <person name="McMahon K.D."/>
            <person name="Konstantinidis K.T."/>
            <person name="Eloe-Fadrosh E.A."/>
            <person name="Kyrpides N.C."/>
            <person name="Woyke T."/>
        </authorList>
    </citation>
    <scope>NUCLEOTIDE SEQUENCE</scope>
    <source>
        <strain evidence="1">GVMAG-M-3300001351-8</strain>
    </source>
</reference>
<protein>
    <recommendedName>
        <fullName evidence="2">Aspartyl/asparaginy/proline hydroxylase domain-containing protein</fullName>
    </recommendedName>
</protein>
<evidence type="ECO:0000313" key="1">
    <source>
        <dbReference type="EMBL" id="QHT29239.1"/>
    </source>
</evidence>
<dbReference type="EMBL" id="MN738873">
    <property type="protein sequence ID" value="QHT29239.1"/>
    <property type="molecule type" value="Genomic_DNA"/>
</dbReference>